<dbReference type="PRINTS" id="PR00455">
    <property type="entry name" value="HTHTETR"/>
</dbReference>
<dbReference type="FunFam" id="1.10.10.60:FF:000141">
    <property type="entry name" value="TetR family transcriptional regulator"/>
    <property type="match status" value="1"/>
</dbReference>
<dbReference type="EMBL" id="JALDYZ010000022">
    <property type="protein sequence ID" value="MDI7925031.1"/>
    <property type="molecule type" value="Genomic_DNA"/>
</dbReference>
<dbReference type="GO" id="GO:0003700">
    <property type="term" value="F:DNA-binding transcription factor activity"/>
    <property type="evidence" value="ECO:0007669"/>
    <property type="project" value="TreeGrafter"/>
</dbReference>
<evidence type="ECO:0000256" key="3">
    <source>
        <dbReference type="ARBA" id="ARBA00023163"/>
    </source>
</evidence>
<dbReference type="Pfam" id="PF00440">
    <property type="entry name" value="TetR_N"/>
    <property type="match status" value="1"/>
</dbReference>
<dbReference type="InterPro" id="IPR039536">
    <property type="entry name" value="TetR_C_Proteobacteria"/>
</dbReference>
<reference evidence="6" key="1">
    <citation type="submission" date="2022-03" db="EMBL/GenBank/DDBJ databases">
        <title>Fererhizobium litorale gen. nov., sp. nov., isolated from sandy sediments of the Sea of Japan seashore.</title>
        <authorList>
            <person name="Romanenko L."/>
            <person name="Kurilenko V."/>
            <person name="Otstavnykh N."/>
            <person name="Svetashev V."/>
            <person name="Tekutyeva L."/>
            <person name="Isaeva M."/>
            <person name="Mikhailov V."/>
        </authorList>
    </citation>
    <scope>NUCLEOTIDE SEQUENCE</scope>
    <source>
        <strain evidence="6">KMM 9576</strain>
    </source>
</reference>
<proteinExistence type="predicted"/>
<dbReference type="SUPFAM" id="SSF46689">
    <property type="entry name" value="Homeodomain-like"/>
    <property type="match status" value="1"/>
</dbReference>
<dbReference type="Proteomes" id="UP001161580">
    <property type="component" value="Unassembled WGS sequence"/>
</dbReference>
<evidence type="ECO:0000256" key="2">
    <source>
        <dbReference type="ARBA" id="ARBA00023125"/>
    </source>
</evidence>
<keyword evidence="3" id="KW-0804">Transcription</keyword>
<dbReference type="Gene3D" id="1.10.10.60">
    <property type="entry name" value="Homeodomain-like"/>
    <property type="match status" value="1"/>
</dbReference>
<dbReference type="RefSeq" id="WP_311789241.1">
    <property type="nucleotide sequence ID" value="NZ_JALDYY010000026.1"/>
</dbReference>
<feature type="DNA-binding region" description="H-T-H motif" evidence="4">
    <location>
        <begin position="36"/>
        <end position="55"/>
    </location>
</feature>
<gene>
    <name evidence="6" type="ORF">MRS75_23520</name>
</gene>
<protein>
    <submittedName>
        <fullName evidence="6">TetR/AcrR family transcriptional regulator</fullName>
    </submittedName>
</protein>
<dbReference type="InterPro" id="IPR001647">
    <property type="entry name" value="HTH_TetR"/>
</dbReference>
<accession>A0AAE3U3X0</accession>
<dbReference type="InterPro" id="IPR036271">
    <property type="entry name" value="Tet_transcr_reg_TetR-rel_C_sf"/>
</dbReference>
<dbReference type="InterPro" id="IPR050109">
    <property type="entry name" value="HTH-type_TetR-like_transc_reg"/>
</dbReference>
<dbReference type="PROSITE" id="PS50977">
    <property type="entry name" value="HTH_TETR_2"/>
    <property type="match status" value="1"/>
</dbReference>
<dbReference type="GO" id="GO:0000976">
    <property type="term" value="F:transcription cis-regulatory region binding"/>
    <property type="evidence" value="ECO:0007669"/>
    <property type="project" value="TreeGrafter"/>
</dbReference>
<keyword evidence="1" id="KW-0805">Transcription regulation</keyword>
<evidence type="ECO:0000313" key="6">
    <source>
        <dbReference type="EMBL" id="MDI7925031.1"/>
    </source>
</evidence>
<comment type="caution">
    <text evidence="6">The sequence shown here is derived from an EMBL/GenBank/DDBJ whole genome shotgun (WGS) entry which is preliminary data.</text>
</comment>
<dbReference type="PANTHER" id="PTHR30055:SF146">
    <property type="entry name" value="HTH-TYPE TRANSCRIPTIONAL DUAL REGULATOR CECR"/>
    <property type="match status" value="1"/>
</dbReference>
<sequence length="226" mass="24500">MANSEPSRRLSPEKRRATILSAAAEVFFEQGYAATSIDAIIARIGGSKRNIYNEFGSKEGLFTALVSETAGKARTALDVDDFEERDLDQTLLEIGRRLLDVYMSPTLIGVLRTVMAEAARFPDLARAFYENGPGQTSARLAEVLETARARGEIDVADCLTAANHFCGMLRDNLHMQVVLGLRPAPAPDEIERLATSVVGIFLDGARARRAGIDRGRMARLGSANSG</sequence>
<organism evidence="6 7">
    <name type="scientific">Ferirhizobium litorale</name>
    <dbReference type="NCBI Taxonomy" id="2927786"/>
    <lineage>
        <taxon>Bacteria</taxon>
        <taxon>Pseudomonadati</taxon>
        <taxon>Pseudomonadota</taxon>
        <taxon>Alphaproteobacteria</taxon>
        <taxon>Hyphomicrobiales</taxon>
        <taxon>Rhizobiaceae</taxon>
        <taxon>Ferirhizobium</taxon>
    </lineage>
</organism>
<dbReference type="AlphaFoldDB" id="A0AAE3U3X0"/>
<dbReference type="PANTHER" id="PTHR30055">
    <property type="entry name" value="HTH-TYPE TRANSCRIPTIONAL REGULATOR RUTR"/>
    <property type="match status" value="1"/>
</dbReference>
<evidence type="ECO:0000259" key="5">
    <source>
        <dbReference type="PROSITE" id="PS50977"/>
    </source>
</evidence>
<keyword evidence="7" id="KW-1185">Reference proteome</keyword>
<evidence type="ECO:0000256" key="1">
    <source>
        <dbReference type="ARBA" id="ARBA00023015"/>
    </source>
</evidence>
<keyword evidence="2 4" id="KW-0238">DNA-binding</keyword>
<dbReference type="InterPro" id="IPR009057">
    <property type="entry name" value="Homeodomain-like_sf"/>
</dbReference>
<dbReference type="SUPFAM" id="SSF48498">
    <property type="entry name" value="Tetracyclin repressor-like, C-terminal domain"/>
    <property type="match status" value="1"/>
</dbReference>
<dbReference type="Pfam" id="PF14246">
    <property type="entry name" value="TetR_C_7"/>
    <property type="match status" value="1"/>
</dbReference>
<evidence type="ECO:0000313" key="7">
    <source>
        <dbReference type="Proteomes" id="UP001161580"/>
    </source>
</evidence>
<evidence type="ECO:0000256" key="4">
    <source>
        <dbReference type="PROSITE-ProRule" id="PRU00335"/>
    </source>
</evidence>
<dbReference type="Gene3D" id="1.10.357.10">
    <property type="entry name" value="Tetracycline Repressor, domain 2"/>
    <property type="match status" value="1"/>
</dbReference>
<feature type="domain" description="HTH tetR-type" evidence="5">
    <location>
        <begin position="13"/>
        <end position="73"/>
    </location>
</feature>
<name>A0AAE3U3X0_9HYPH</name>